<comment type="caution">
    <text evidence="14">The sequence shown here is derived from an EMBL/GenBank/DDBJ whole genome shotgun (WGS) entry which is preliminary data.</text>
</comment>
<keyword evidence="4" id="KW-0732">Signal</keyword>
<keyword evidence="5 9" id="KW-0378">Hydrolase</keyword>
<evidence type="ECO:0000256" key="9">
    <source>
        <dbReference type="PROSITE-ProRule" id="PRU01240"/>
    </source>
</evidence>
<evidence type="ECO:0000256" key="2">
    <source>
        <dbReference type="ARBA" id="ARBA00011073"/>
    </source>
</evidence>
<dbReference type="SUPFAM" id="SSF52743">
    <property type="entry name" value="Subtilisin-like"/>
    <property type="match status" value="1"/>
</dbReference>
<evidence type="ECO:0000256" key="4">
    <source>
        <dbReference type="ARBA" id="ARBA00022729"/>
    </source>
</evidence>
<dbReference type="PROSITE" id="PS51892">
    <property type="entry name" value="SUBTILASE"/>
    <property type="match status" value="1"/>
</dbReference>
<dbReference type="GO" id="GO:0005576">
    <property type="term" value="C:extracellular region"/>
    <property type="evidence" value="ECO:0007669"/>
    <property type="project" value="UniProtKB-SubCell"/>
</dbReference>
<gene>
    <name evidence="14" type="ORF">PHJA_002674000</name>
</gene>
<dbReference type="Pfam" id="PF17766">
    <property type="entry name" value="fn3_6"/>
    <property type="match status" value="1"/>
</dbReference>
<dbReference type="InterPro" id="IPR010259">
    <property type="entry name" value="S8pro/Inhibitor_I9"/>
</dbReference>
<evidence type="ECO:0000313" key="14">
    <source>
        <dbReference type="EMBL" id="GFQ05299.1"/>
    </source>
</evidence>
<dbReference type="Pfam" id="PF05922">
    <property type="entry name" value="Inhibitor_I9"/>
    <property type="match status" value="1"/>
</dbReference>
<dbReference type="FunFam" id="3.40.50.200:FF:000006">
    <property type="entry name" value="Subtilisin-like protease SBT1.5"/>
    <property type="match status" value="1"/>
</dbReference>
<dbReference type="Gene3D" id="3.30.70.80">
    <property type="entry name" value="Peptidase S8 propeptide/proteinase inhibitor I9"/>
    <property type="match status" value="1"/>
</dbReference>
<dbReference type="InterPro" id="IPR023828">
    <property type="entry name" value="Peptidase_S8_Ser-AS"/>
</dbReference>
<dbReference type="InterPro" id="IPR036852">
    <property type="entry name" value="Peptidase_S8/S53_dom_sf"/>
</dbReference>
<keyword evidence="6 9" id="KW-0720">Serine protease</keyword>
<sequence>NLYCVHGKTSLPRNDHAQLLSELKKRKKADSVVHTYNKSFLGFAARLSDEEANSIAQRPGVVSVFPDRVLQLHTTRSWDFLMSQTPAFIINGSTIPPSVSNWSTGADTIIGIIDTGIWPEHPSFSDKYMGPIPSRWKGKCVPGANSTHPFKCNKKLIGARYYDNPEAPGYIGSARDEQGHGTHVASTAAGIPIWGASYKGLAKGNARGGSPGSRIAMYRVCGADGHCVSSAILKGFDDAIADGVDVLSISLGVNDPSVDNLVTDSVHIGAFHAAEKGVTVVCSAGNGGPSPGTVVNFAPWMLTIAATSIDRDIQAAIVLGGRHKKIKAGGINFSGLQKSAVYHLVDGRSASFNQTDVANASYCIPGSLDGAKVKGKIVVCGYKYPTILSDMIDTLMTQGAVGIIVIDEFYRQLSDDYGTTPFAAVSEADGAQIQSYINSTRNPLATILPTEVVMYYKPAPVVPFFSSRGPIIGIENLLKPDVAAPGVDILAAWPPFNKTSAQTIEPPHFHLLSGTSQACPHVSGLAAMIKSWHPKWSPSAIRSAIMTTAVHKNNLHDPISVAYESNATPYDIGAGEISISGPICPGLVYETKNSDYIRFLCNMGYNASMIKSIASTVPDNFACPSNSSPDLISNMNYPSIAVSGLKVNGRRAVKRTVTNVGDEYSTYIATVEAPPSLQVQVVPNKLLFSKKVKKRSFQVTFKLIKTSNESLFGSFTWSNGKYKVQSPFAISQDKEKR</sequence>
<dbReference type="InterPro" id="IPR034197">
    <property type="entry name" value="Peptidases_S8_3"/>
</dbReference>
<dbReference type="Pfam" id="PF00082">
    <property type="entry name" value="Peptidase_S8"/>
    <property type="match status" value="1"/>
</dbReference>
<dbReference type="PROSITE" id="PS00138">
    <property type="entry name" value="SUBTILASE_SER"/>
    <property type="match status" value="1"/>
</dbReference>
<dbReference type="InterPro" id="IPR000209">
    <property type="entry name" value="Peptidase_S8/S53_dom"/>
</dbReference>
<keyword evidence="3 9" id="KW-0645">Protease</keyword>
<dbReference type="GO" id="GO:0004252">
    <property type="term" value="F:serine-type endopeptidase activity"/>
    <property type="evidence" value="ECO:0007669"/>
    <property type="project" value="UniProtKB-UniRule"/>
</dbReference>
<keyword evidence="7" id="KW-0325">Glycoprotein</keyword>
<evidence type="ECO:0000256" key="7">
    <source>
        <dbReference type="ARBA" id="ARBA00023180"/>
    </source>
</evidence>
<dbReference type="PRINTS" id="PR00723">
    <property type="entry name" value="SUBTILISIN"/>
</dbReference>
<feature type="active site" description="Charge relay system" evidence="8 9">
    <location>
        <position position="114"/>
    </location>
</feature>
<dbReference type="InterPro" id="IPR022398">
    <property type="entry name" value="Peptidase_S8_His-AS"/>
</dbReference>
<dbReference type="PANTHER" id="PTHR10795">
    <property type="entry name" value="PROPROTEIN CONVERTASE SUBTILISIN/KEXIN"/>
    <property type="match status" value="1"/>
</dbReference>
<dbReference type="PROSITE" id="PS00136">
    <property type="entry name" value="SUBTILASE_ASP"/>
    <property type="match status" value="1"/>
</dbReference>
<dbReference type="CDD" id="cd04852">
    <property type="entry name" value="Peptidases_S8_3"/>
    <property type="match status" value="1"/>
</dbReference>
<feature type="active site" description="Charge relay system" evidence="8 9">
    <location>
        <position position="516"/>
    </location>
</feature>
<comment type="similarity">
    <text evidence="2 9 10">Belongs to the peptidase S8 family.</text>
</comment>
<evidence type="ECO:0000256" key="10">
    <source>
        <dbReference type="RuleBase" id="RU003355"/>
    </source>
</evidence>
<dbReference type="OrthoDB" id="10256524at2759"/>
<dbReference type="AlphaFoldDB" id="A0A830D615"/>
<reference evidence="14" key="1">
    <citation type="submission" date="2020-07" db="EMBL/GenBank/DDBJ databases">
        <title>Ethylene signaling mediates host invasion by parasitic plants.</title>
        <authorList>
            <person name="Yoshida S."/>
        </authorList>
    </citation>
    <scope>NUCLEOTIDE SEQUENCE</scope>
    <source>
        <strain evidence="14">Okayama</strain>
    </source>
</reference>
<evidence type="ECO:0000259" key="11">
    <source>
        <dbReference type="Pfam" id="PF00082"/>
    </source>
</evidence>
<keyword evidence="15" id="KW-1185">Reference proteome</keyword>
<dbReference type="InterPro" id="IPR015500">
    <property type="entry name" value="Peptidase_S8_subtilisin-rel"/>
</dbReference>
<feature type="domain" description="Peptidase S8/S53" evidence="11">
    <location>
        <begin position="105"/>
        <end position="553"/>
    </location>
</feature>
<comment type="subcellular location">
    <subcellularLocation>
        <location evidence="1">Secreted</location>
    </subcellularLocation>
</comment>
<dbReference type="Gene3D" id="3.50.30.30">
    <property type="match status" value="1"/>
</dbReference>
<feature type="active site" description="Charge relay system" evidence="8 9">
    <location>
        <position position="180"/>
    </location>
</feature>
<feature type="non-terminal residue" evidence="14">
    <location>
        <position position="1"/>
    </location>
</feature>
<dbReference type="InterPro" id="IPR045051">
    <property type="entry name" value="SBT"/>
</dbReference>
<dbReference type="CDD" id="cd02120">
    <property type="entry name" value="PA_subtilisin_like"/>
    <property type="match status" value="1"/>
</dbReference>
<dbReference type="GO" id="GO:0006508">
    <property type="term" value="P:proteolysis"/>
    <property type="evidence" value="ECO:0007669"/>
    <property type="project" value="UniProtKB-KW"/>
</dbReference>
<proteinExistence type="inferred from homology"/>
<evidence type="ECO:0000256" key="3">
    <source>
        <dbReference type="ARBA" id="ARBA00022670"/>
    </source>
</evidence>
<name>A0A830D615_9LAMI</name>
<dbReference type="Gene3D" id="2.60.40.2310">
    <property type="match status" value="1"/>
</dbReference>
<evidence type="ECO:0000259" key="13">
    <source>
        <dbReference type="Pfam" id="PF17766"/>
    </source>
</evidence>
<accession>A0A830D615</accession>
<evidence type="ECO:0000256" key="1">
    <source>
        <dbReference type="ARBA" id="ARBA00004613"/>
    </source>
</evidence>
<dbReference type="Proteomes" id="UP000653305">
    <property type="component" value="Unassembled WGS sequence"/>
</dbReference>
<dbReference type="Gene3D" id="3.40.50.200">
    <property type="entry name" value="Peptidase S8/S53 domain"/>
    <property type="match status" value="1"/>
</dbReference>
<evidence type="ECO:0000259" key="12">
    <source>
        <dbReference type="Pfam" id="PF05922"/>
    </source>
</evidence>
<protein>
    <submittedName>
        <fullName evidence="14">Co(2)-response secreted protease</fullName>
    </submittedName>
</protein>
<dbReference type="InterPro" id="IPR023827">
    <property type="entry name" value="Peptidase_S8_Asp-AS"/>
</dbReference>
<evidence type="ECO:0000313" key="15">
    <source>
        <dbReference type="Proteomes" id="UP000653305"/>
    </source>
</evidence>
<feature type="domain" description="Subtilisin-like protease fibronectin type-III" evidence="13">
    <location>
        <begin position="634"/>
        <end position="730"/>
    </location>
</feature>
<dbReference type="EMBL" id="BMAC01001042">
    <property type="protein sequence ID" value="GFQ05299.1"/>
    <property type="molecule type" value="Genomic_DNA"/>
</dbReference>
<dbReference type="InterPro" id="IPR041469">
    <property type="entry name" value="Subtilisin-like_FN3"/>
</dbReference>
<evidence type="ECO:0000256" key="8">
    <source>
        <dbReference type="PIRSR" id="PIRSR615500-1"/>
    </source>
</evidence>
<evidence type="ECO:0000256" key="6">
    <source>
        <dbReference type="ARBA" id="ARBA00022825"/>
    </source>
</evidence>
<feature type="domain" description="Inhibitor I9" evidence="12">
    <location>
        <begin position="10"/>
        <end position="73"/>
    </location>
</feature>
<evidence type="ECO:0000256" key="5">
    <source>
        <dbReference type="ARBA" id="ARBA00022801"/>
    </source>
</evidence>
<dbReference type="PROSITE" id="PS00137">
    <property type="entry name" value="SUBTILASE_HIS"/>
    <property type="match status" value="1"/>
</dbReference>
<dbReference type="InterPro" id="IPR037045">
    <property type="entry name" value="S8pro/Inhibitor_I9_sf"/>
</dbReference>
<organism evidence="14 15">
    <name type="scientific">Phtheirospermum japonicum</name>
    <dbReference type="NCBI Taxonomy" id="374723"/>
    <lineage>
        <taxon>Eukaryota</taxon>
        <taxon>Viridiplantae</taxon>
        <taxon>Streptophyta</taxon>
        <taxon>Embryophyta</taxon>
        <taxon>Tracheophyta</taxon>
        <taxon>Spermatophyta</taxon>
        <taxon>Magnoliopsida</taxon>
        <taxon>eudicotyledons</taxon>
        <taxon>Gunneridae</taxon>
        <taxon>Pentapetalae</taxon>
        <taxon>asterids</taxon>
        <taxon>lamiids</taxon>
        <taxon>Lamiales</taxon>
        <taxon>Orobanchaceae</taxon>
        <taxon>Orobanchaceae incertae sedis</taxon>
        <taxon>Phtheirospermum</taxon>
    </lineage>
</organism>